<comment type="caution">
    <text evidence="4">The sequence shown here is derived from an EMBL/GenBank/DDBJ whole genome shotgun (WGS) entry which is preliminary data.</text>
</comment>
<evidence type="ECO:0000313" key="3">
    <source>
        <dbReference type="EMBL" id="CAE7256012.1"/>
    </source>
</evidence>
<feature type="compositionally biased region" description="Polar residues" evidence="1">
    <location>
        <begin position="296"/>
        <end position="307"/>
    </location>
</feature>
<evidence type="ECO:0000259" key="2">
    <source>
        <dbReference type="PROSITE" id="PS50878"/>
    </source>
</evidence>
<evidence type="ECO:0000256" key="1">
    <source>
        <dbReference type="SAM" id="MobiDB-lite"/>
    </source>
</evidence>
<keyword evidence="5" id="KW-1185">Reference proteome</keyword>
<reference evidence="4" key="1">
    <citation type="submission" date="2021-02" db="EMBL/GenBank/DDBJ databases">
        <authorList>
            <person name="Dougan E. K."/>
            <person name="Rhodes N."/>
            <person name="Thang M."/>
            <person name="Chan C."/>
        </authorList>
    </citation>
    <scope>NUCLEOTIDE SEQUENCE</scope>
</reference>
<evidence type="ECO:0000313" key="4">
    <source>
        <dbReference type="EMBL" id="CAE7449123.1"/>
    </source>
</evidence>
<sequence>MTHPFPITMCPPGHSQPMHVLGQHWTGAPPCGLQKPRGPSHSAPCAHPAQDLLSPPRSQPYQLTQTGCLGKSSGPPASPGTAGAVLQRTQQQFSLPDSWAADADFLDAARSIGNLTLPRYVQPTAWARAEGLAGLAVEKLHPAHLLFANWQSYWLRHLAHGRELYLLAAKNKGELVLAQELLSLIRSRSIDIEAAATAHAVASGQSQAKNLAMKQVAALLADQLQSLVPTATDTESQKHIRELERTVANLQQQLAGRAPDTPRSPAKAPSGAGEGSQLDAAPHDRRTPDTIIDNPASLSNPKKQTPLNFAKASSPKPAAGSAGHTDAPAEVVPEVIMSPPVEGSSWLGLNMPPKTSDLELSKWIASLPLNSRKKEELHKWLQTLEEWADSQGDDFGPKVRRAGAIWGVPVSAVNKISVKAIVKVLAVASYMERQFLDALAPHILHLDQFAFGISRWCVARITLLEIMFTFPHSHVLNSVFRQLQLFPHDLTFSNFQTPSRVYIRISACKETAKLFYVGSTEQAVHLREATRFRKFKQVQQDKLVSAELCIRYWHKMDNFWDWVTVPVMFRTDPDQLLGAEHALIQTLQPPLNYPYIAQWFSPKRGIVGSHNLGKISHDGLGRLYRKRRKAATLPSRLGYPPIVAAVVESPVFRDKENTWRLLAQLGSNTLARFEASKQIRSHAFDFATLCLLHKLAQHLPVHLASSAKQAIQQAIRFKGFEPPPHGCPLVIPFLATSNLRGRMRELMRQFITANRPSLIPFHVPRTTVVFGKNPKLHQSLFTHKLALRSWARGETPPCMCSLIARFAPDAQTFAGHLAASGDQMNRHLPPIAQRILRSNMNNAFFPNRERAFEAFEKGVRRWLFRHHLPQQVCGIAEIFSELWDSHLQEVGARFHHGVLHALKATTKGLVWHCEDHHAHRALCYCPQLYHDMLTNTFVHSDIFAPVEGPIAEYIHGNYREATARFRKRYPWAFRATPRTPYAFGLPKRKKDFKVARPIISFVGAFMRPLLEAVAKLIFQLTAVTFPEAFASGDVYDLIREIQVFFARIDEQPDNPEFQDIMCRNQDLSGFFTSVSAQQFHDGWEFLLGRYTHLFGCQHDASFTIDVVQREQSLRIFRGTRRKRAKQHVCIYIQDVADIISHALRMQIFGIAHKAFRQLKGSPMGSPISPALCSMVISGLEDIWKRTFSSLLRNISLTSCFLRYVDNRILFCPRHVLVQSGIRLLQNPQFYGQDILLEDEMEFDFLGFAIDVQGRRVMYRRNLTSYDLMDVLSASPEHVLVSGVLARASVIKKCSYPATQRHADLHYLWDQAQEAGLPVHDSRVKRKFFRCKDRFRPEKTFVLMMC</sequence>
<dbReference type="EMBL" id="CAJNDS010001337">
    <property type="protein sequence ID" value="CAE7256012.1"/>
    <property type="molecule type" value="Genomic_DNA"/>
</dbReference>
<accession>A0A812RQS9</accession>
<feature type="region of interest" description="Disordered" evidence="1">
    <location>
        <begin position="30"/>
        <end position="51"/>
    </location>
</feature>
<dbReference type="PROSITE" id="PS50878">
    <property type="entry name" value="RT_POL"/>
    <property type="match status" value="1"/>
</dbReference>
<feature type="domain" description="Reverse transcriptase" evidence="2">
    <location>
        <begin position="966"/>
        <end position="1249"/>
    </location>
</feature>
<organism evidence="4 5">
    <name type="scientific">Symbiodinium natans</name>
    <dbReference type="NCBI Taxonomy" id="878477"/>
    <lineage>
        <taxon>Eukaryota</taxon>
        <taxon>Sar</taxon>
        <taxon>Alveolata</taxon>
        <taxon>Dinophyceae</taxon>
        <taxon>Suessiales</taxon>
        <taxon>Symbiodiniaceae</taxon>
        <taxon>Symbiodinium</taxon>
    </lineage>
</organism>
<name>A0A812RQS9_9DINO</name>
<evidence type="ECO:0000313" key="5">
    <source>
        <dbReference type="Proteomes" id="UP000604046"/>
    </source>
</evidence>
<protein>
    <recommendedName>
        <fullName evidence="2">Reverse transcriptase domain-containing protein</fullName>
    </recommendedName>
</protein>
<dbReference type="OrthoDB" id="440017at2759"/>
<feature type="region of interest" description="Disordered" evidence="1">
    <location>
        <begin position="254"/>
        <end position="326"/>
    </location>
</feature>
<feature type="compositionally biased region" description="Low complexity" evidence="1">
    <location>
        <begin position="310"/>
        <end position="323"/>
    </location>
</feature>
<dbReference type="EMBL" id="CAJNDS010002361">
    <property type="protein sequence ID" value="CAE7449123.1"/>
    <property type="molecule type" value="Genomic_DNA"/>
</dbReference>
<dbReference type="Proteomes" id="UP000604046">
    <property type="component" value="Unassembled WGS sequence"/>
</dbReference>
<gene>
    <name evidence="3" type="ORF">SNAT2548_LOCUS13095</name>
    <name evidence="4" type="ORF">SNAT2548_LOCUS24534</name>
</gene>
<dbReference type="InterPro" id="IPR000477">
    <property type="entry name" value="RT_dom"/>
</dbReference>
<proteinExistence type="predicted"/>
<feature type="region of interest" description="Disordered" evidence="1">
    <location>
        <begin position="63"/>
        <end position="83"/>
    </location>
</feature>